<protein>
    <submittedName>
        <fullName evidence="1">Uncharacterized protein</fullName>
    </submittedName>
</protein>
<dbReference type="EMBL" id="BAAAPN010000010">
    <property type="protein sequence ID" value="GAA1746259.1"/>
    <property type="molecule type" value="Genomic_DNA"/>
</dbReference>
<organism evidence="1 2">
    <name type="scientific">Nostocoides vanveenii</name>
    <dbReference type="NCBI Taxonomy" id="330835"/>
    <lineage>
        <taxon>Bacteria</taxon>
        <taxon>Bacillati</taxon>
        <taxon>Actinomycetota</taxon>
        <taxon>Actinomycetes</taxon>
        <taxon>Micrococcales</taxon>
        <taxon>Intrasporangiaceae</taxon>
        <taxon>Nostocoides</taxon>
    </lineage>
</organism>
<keyword evidence="2" id="KW-1185">Reference proteome</keyword>
<gene>
    <name evidence="1" type="ORF">GCM10009810_03510</name>
</gene>
<reference evidence="2" key="1">
    <citation type="journal article" date="2019" name="Int. J. Syst. Evol. Microbiol.">
        <title>The Global Catalogue of Microorganisms (GCM) 10K type strain sequencing project: providing services to taxonomists for standard genome sequencing and annotation.</title>
        <authorList>
            <consortium name="The Broad Institute Genomics Platform"/>
            <consortium name="The Broad Institute Genome Sequencing Center for Infectious Disease"/>
            <person name="Wu L."/>
            <person name="Ma J."/>
        </authorList>
    </citation>
    <scope>NUCLEOTIDE SEQUENCE [LARGE SCALE GENOMIC DNA]</scope>
    <source>
        <strain evidence="2">JCM 15591</strain>
    </source>
</reference>
<dbReference type="Proteomes" id="UP001501475">
    <property type="component" value="Unassembled WGS sequence"/>
</dbReference>
<dbReference type="RefSeq" id="WP_344061231.1">
    <property type="nucleotide sequence ID" value="NZ_BAAAPN010000010.1"/>
</dbReference>
<dbReference type="InterPro" id="IPR027417">
    <property type="entry name" value="P-loop_NTPase"/>
</dbReference>
<dbReference type="SUPFAM" id="SSF52540">
    <property type="entry name" value="P-loop containing nucleoside triphosphate hydrolases"/>
    <property type="match status" value="1"/>
</dbReference>
<evidence type="ECO:0000313" key="1">
    <source>
        <dbReference type="EMBL" id="GAA1746259.1"/>
    </source>
</evidence>
<dbReference type="Gene3D" id="3.40.50.300">
    <property type="entry name" value="P-loop containing nucleotide triphosphate hydrolases"/>
    <property type="match status" value="1"/>
</dbReference>
<evidence type="ECO:0000313" key="2">
    <source>
        <dbReference type="Proteomes" id="UP001501475"/>
    </source>
</evidence>
<sequence>MTVVSRLAGLIGLGGARDTDPPRYRAIAPGVIVTETEAWAWYEVDTTNSDLLGESGRDAEQDLAEVGLRTLVGRECHLRVLWGRIDGDTYLHGLGLDAADENAKDWAAARADDIDDLALPDRRVLLGVKIADRTPSEAGNALGLSSPRLADGDLARYSAMAVQLGGPLRATAWRVRLASAELLAWSISRELHRSTVVPRDDTITGAPLARLTAGRVEFGPDHFVVLSPSGAGACFGTVLALSDFPEVLVTPGQEWLALLGMVETSPLDAEATAGGPILVLPEASVRFTVPSFRASRKAVGEARRAAKEQRQSAAKTSAGEPEESILTAEDELRGIEFSLSRRHTLLVNDHPRIVVTGRTRAELDAKTTALVSAYDEIGITAVVMADEQREGWLETLPCDRVRVPDLGHWRDATAFAQSWFWGGSRVGSSDPAIPSIGYTTGTTSSLVRYLATEAVAQADAPVTALTGRTRRGKTTLMQLACLDVCLAPANADRNPWVVLVDFKGDADGVVTAAREYGVAADLIQVGPAYAGVLDAFATSDPEHAVENVVGALSLCLPRHLADQATSMLQRAAAQVRAHPGPRSWQVVENLVRIGSASTEGSLIHDVAETLKATTATGFGRLVAGKPTGDEVSLPTRSGLTVLQFPGVSLPEADTPEERWTPSQRMSVAALRGVLGWCTTMAGARDMRHRAKLLAFPEVHLLTASTDGRVYLTQAARMGAAFGLTLMLDTQDVTGLTSLPGLVESISSVFGFAQQTNQEQSALAELVGLPVNDDSRHLIDALDRSTGSLFAEQPTHDVRRGHCLFRDRQGRVATVQVTIPTEALRATLDTSAQASAARYADETHATLPPAVVQLPAPDDALTAEPVAAAAGEAERG</sequence>
<accession>A0ABP4W386</accession>
<dbReference type="Pfam" id="PF12846">
    <property type="entry name" value="AAA_10"/>
    <property type="match status" value="1"/>
</dbReference>
<name>A0ABP4W386_9MICO</name>
<proteinExistence type="predicted"/>
<comment type="caution">
    <text evidence="1">The sequence shown here is derived from an EMBL/GenBank/DDBJ whole genome shotgun (WGS) entry which is preliminary data.</text>
</comment>